<keyword evidence="16" id="KW-1185">Reference proteome</keyword>
<evidence type="ECO:0000313" key="12">
    <source>
        <dbReference type="EMBL" id="KEH26077.1"/>
    </source>
</evidence>
<dbReference type="HOGENOM" id="CLU_025234_3_0_1"/>
<feature type="transmembrane region" description="Helical" evidence="10">
    <location>
        <begin position="282"/>
        <end position="302"/>
    </location>
</feature>
<evidence type="ECO:0000256" key="9">
    <source>
        <dbReference type="ARBA" id="ARBA00023136"/>
    </source>
</evidence>
<feature type="transmembrane region" description="Helical" evidence="10">
    <location>
        <begin position="229"/>
        <end position="247"/>
    </location>
</feature>
<comment type="pathway">
    <text evidence="2">Glycan biosynthesis; sucrose metabolism.</text>
</comment>
<protein>
    <submittedName>
        <fullName evidence="14">Putative sucrose/H+ symporter, plant, major facilitator superfamily domain-containing protein</fullName>
    </submittedName>
    <submittedName>
        <fullName evidence="11">SUT1-2</fullName>
    </submittedName>
    <submittedName>
        <fullName evidence="12">Sucrose transporter</fullName>
    </submittedName>
    <submittedName>
        <fullName evidence="13">Sugar transporter</fullName>
    </submittedName>
</protein>
<dbReference type="InterPro" id="IPR005989">
    <property type="entry name" value="Suc_symporter_pln"/>
</dbReference>
<feature type="transmembrane region" description="Helical" evidence="10">
    <location>
        <begin position="142"/>
        <end position="160"/>
    </location>
</feature>
<dbReference type="KEGG" id="mtr:25496314"/>
<evidence type="ECO:0000313" key="11">
    <source>
        <dbReference type="EMBL" id="AFM28285.1"/>
    </source>
</evidence>
<evidence type="ECO:0000256" key="8">
    <source>
        <dbReference type="ARBA" id="ARBA00022989"/>
    </source>
</evidence>
<dbReference type="GO" id="GO:0005985">
    <property type="term" value="P:sucrose metabolic process"/>
    <property type="evidence" value="ECO:0007669"/>
    <property type="project" value="UniProtKB-UniPathway"/>
</dbReference>
<evidence type="ECO:0000256" key="10">
    <source>
        <dbReference type="SAM" id="Phobius"/>
    </source>
</evidence>
<keyword evidence="5 13" id="KW-0762">Sugar transport</keyword>
<feature type="transmembrane region" description="Helical" evidence="10">
    <location>
        <begin position="35"/>
        <end position="57"/>
    </location>
</feature>
<evidence type="ECO:0000256" key="1">
    <source>
        <dbReference type="ARBA" id="ARBA00004141"/>
    </source>
</evidence>
<dbReference type="SUPFAM" id="SSF103473">
    <property type="entry name" value="MFS general substrate transporter"/>
    <property type="match status" value="1"/>
</dbReference>
<dbReference type="GO" id="GO:0008506">
    <property type="term" value="F:sucrose:proton symporter activity"/>
    <property type="evidence" value="ECO:0000318"/>
    <property type="project" value="GO_Central"/>
</dbReference>
<reference evidence="14" key="5">
    <citation type="journal article" date="2018" name="Nat. Plants">
        <title>Whole-genome landscape of Medicago truncatula symbiotic genes.</title>
        <authorList>
            <person name="Pecrix Y."/>
            <person name="Gamas P."/>
            <person name="Carrere S."/>
        </authorList>
    </citation>
    <scope>NUCLEOTIDE SEQUENCE</scope>
    <source>
        <tissue evidence="14">Leaves</tissue>
    </source>
</reference>
<dbReference type="UniPathway" id="UPA00238"/>
<reference evidence="15" key="4">
    <citation type="submission" date="2015-04" db="UniProtKB">
        <authorList>
            <consortium name="EnsemblPlants"/>
        </authorList>
    </citation>
    <scope>IDENTIFICATION</scope>
    <source>
        <strain evidence="15">cv. Jemalong A17</strain>
    </source>
</reference>
<feature type="transmembrane region" description="Helical" evidence="10">
    <location>
        <begin position="327"/>
        <end position="347"/>
    </location>
</feature>
<evidence type="ECO:0000256" key="3">
    <source>
        <dbReference type="ARBA" id="ARBA00007134"/>
    </source>
</evidence>
<evidence type="ECO:0000256" key="7">
    <source>
        <dbReference type="ARBA" id="ARBA00022847"/>
    </source>
</evidence>
<feature type="transmembrane region" description="Helical" evidence="10">
    <location>
        <begin position="181"/>
        <end position="201"/>
    </location>
</feature>
<dbReference type="CDD" id="cd17313">
    <property type="entry name" value="MFS_SLC45_SUC"/>
    <property type="match status" value="1"/>
</dbReference>
<feature type="transmembrane region" description="Helical" evidence="10">
    <location>
        <begin position="69"/>
        <end position="92"/>
    </location>
</feature>
<evidence type="ECO:0000313" key="13">
    <source>
        <dbReference type="EMBL" id="QMS54612.1"/>
    </source>
</evidence>
<organism evidence="11">
    <name type="scientific">Medicago truncatula</name>
    <name type="common">Barrel medic</name>
    <name type="synonym">Medicago tribuloides</name>
    <dbReference type="NCBI Taxonomy" id="3880"/>
    <lineage>
        <taxon>Eukaryota</taxon>
        <taxon>Viridiplantae</taxon>
        <taxon>Streptophyta</taxon>
        <taxon>Embryophyta</taxon>
        <taxon>Tracheophyta</taxon>
        <taxon>Spermatophyta</taxon>
        <taxon>Magnoliopsida</taxon>
        <taxon>eudicotyledons</taxon>
        <taxon>Gunneridae</taxon>
        <taxon>Pentapetalae</taxon>
        <taxon>rosids</taxon>
        <taxon>fabids</taxon>
        <taxon>Fabales</taxon>
        <taxon>Fabaceae</taxon>
        <taxon>Papilionoideae</taxon>
        <taxon>50 kb inversion clade</taxon>
        <taxon>NPAAA clade</taxon>
        <taxon>Hologalegina</taxon>
        <taxon>IRL clade</taxon>
        <taxon>Trifolieae</taxon>
        <taxon>Medicago</taxon>
    </lineage>
</organism>
<dbReference type="STRING" id="3880.J7FD00"/>
<sequence length="508" mass="54384">MDNAATNNNNNGFTRNLSLNVEAASSRKATPLRKMAAVASIAAGIQFGWALQLSLLTPYVQLLGVPHQWAANIWLCGPISGMIIQPLVGYYSDRSHSRFGRRRPFIFFGAIAVAIAVFLIGYAADLGHSMGDDLTKKTRPRAVVIFVFGFWILDVANNMLQGPCRAFIGDLAGGDHRRMRIGNGMFSFFMAVGNVLGYAAGSYDKLYTKFPFTKTLACNEFCANLKTCFFFSIFLLALVSTCALLYVEDIPITSSESQSESESQVSCFGNMMGAFNGIQRPMWMLMLVTAINWVAWFPFFLFDTDWMGQEVYGGKPGDNAYSKGVRVGALGLMLNAFVLAFMSLAVEPLGRLVGGAKRLWGIVNIILAIGLAMTVLITKMAEHERHISNLVGKPSNGVKAAALGFFGVLGIPLAINFSVPFALASIYSSSSGAGQGLSLGVLNISIVVPQMIVSALSGQWDSLFGGGNLPAFVVGAVAAVISATLAIILLPTPKPDEMAKASIGGGFH</sequence>
<evidence type="ECO:0000256" key="5">
    <source>
        <dbReference type="ARBA" id="ARBA00022597"/>
    </source>
</evidence>
<reference evidence="12 16" key="1">
    <citation type="journal article" date="2011" name="Nature">
        <title>The Medicago genome provides insight into the evolution of rhizobial symbioses.</title>
        <authorList>
            <person name="Young N.D."/>
            <person name="Debelle F."/>
            <person name="Oldroyd G.E."/>
            <person name="Geurts R."/>
            <person name="Cannon S.B."/>
            <person name="Udvardi M.K."/>
            <person name="Benedito V.A."/>
            <person name="Mayer K.F."/>
            <person name="Gouzy J."/>
            <person name="Schoof H."/>
            <person name="Van de Peer Y."/>
            <person name="Proost S."/>
            <person name="Cook D.R."/>
            <person name="Meyers B.C."/>
            <person name="Spannagl M."/>
            <person name="Cheung F."/>
            <person name="De Mita S."/>
            <person name="Krishnakumar V."/>
            <person name="Gundlach H."/>
            <person name="Zhou S."/>
            <person name="Mudge J."/>
            <person name="Bharti A.K."/>
            <person name="Murray J.D."/>
            <person name="Naoumkina M.A."/>
            <person name="Rosen B."/>
            <person name="Silverstein K.A."/>
            <person name="Tang H."/>
            <person name="Rombauts S."/>
            <person name="Zhao P.X."/>
            <person name="Zhou P."/>
            <person name="Barbe V."/>
            <person name="Bardou P."/>
            <person name="Bechner M."/>
            <person name="Bellec A."/>
            <person name="Berger A."/>
            <person name="Berges H."/>
            <person name="Bidwell S."/>
            <person name="Bisseling T."/>
            <person name="Choisne N."/>
            <person name="Couloux A."/>
            <person name="Denny R."/>
            <person name="Deshpande S."/>
            <person name="Dai X."/>
            <person name="Doyle J.J."/>
            <person name="Dudez A.M."/>
            <person name="Farmer A.D."/>
            <person name="Fouteau S."/>
            <person name="Franken C."/>
            <person name="Gibelin C."/>
            <person name="Gish J."/>
            <person name="Goldstein S."/>
            <person name="Gonzalez A.J."/>
            <person name="Green P.J."/>
            <person name="Hallab A."/>
            <person name="Hartog M."/>
            <person name="Hua A."/>
            <person name="Humphray S.J."/>
            <person name="Jeong D.H."/>
            <person name="Jing Y."/>
            <person name="Jocker A."/>
            <person name="Kenton S.M."/>
            <person name="Kim D.J."/>
            <person name="Klee K."/>
            <person name="Lai H."/>
            <person name="Lang C."/>
            <person name="Lin S."/>
            <person name="Macmil S.L."/>
            <person name="Magdelenat G."/>
            <person name="Matthews L."/>
            <person name="McCorrison J."/>
            <person name="Monaghan E.L."/>
            <person name="Mun J.H."/>
            <person name="Najar F.Z."/>
            <person name="Nicholson C."/>
            <person name="Noirot C."/>
            <person name="O'Bleness M."/>
            <person name="Paule C.R."/>
            <person name="Poulain J."/>
            <person name="Prion F."/>
            <person name="Qin B."/>
            <person name="Qu C."/>
            <person name="Retzel E.F."/>
            <person name="Riddle C."/>
            <person name="Sallet E."/>
            <person name="Samain S."/>
            <person name="Samson N."/>
            <person name="Sanders I."/>
            <person name="Saurat O."/>
            <person name="Scarpelli C."/>
            <person name="Schiex T."/>
            <person name="Segurens B."/>
            <person name="Severin A.J."/>
            <person name="Sherrier D.J."/>
            <person name="Shi R."/>
            <person name="Sims S."/>
            <person name="Singer S.R."/>
            <person name="Sinharoy S."/>
            <person name="Sterck L."/>
            <person name="Viollet A."/>
            <person name="Wang B.B."/>
            <person name="Wang K."/>
            <person name="Wang M."/>
            <person name="Wang X."/>
            <person name="Warfsmann J."/>
            <person name="Weissenbach J."/>
            <person name="White D.D."/>
            <person name="White J.D."/>
            <person name="Wiley G.B."/>
            <person name="Wincker P."/>
            <person name="Xing Y."/>
            <person name="Yang L."/>
            <person name="Yao Z."/>
            <person name="Ying F."/>
            <person name="Zhai J."/>
            <person name="Zhou L."/>
            <person name="Zuber A."/>
            <person name="Denarie J."/>
            <person name="Dixon R.A."/>
            <person name="May G.D."/>
            <person name="Schwartz D.C."/>
            <person name="Rogers J."/>
            <person name="Quetier F."/>
            <person name="Town C.D."/>
            <person name="Roe B.A."/>
        </authorList>
    </citation>
    <scope>NUCLEOTIDE SEQUENCE [LARGE SCALE GENOMIC DNA]</scope>
    <source>
        <strain evidence="12">A17</strain>
        <strain evidence="15 16">cv. Jemalong A17</strain>
    </source>
</reference>
<dbReference type="Proteomes" id="UP000002051">
    <property type="component" value="Chromosome 6"/>
</dbReference>
<evidence type="ECO:0000256" key="4">
    <source>
        <dbReference type="ARBA" id="ARBA00022448"/>
    </source>
</evidence>
<dbReference type="InterPro" id="IPR036259">
    <property type="entry name" value="MFS_trans_sf"/>
</dbReference>
<dbReference type="GO" id="GO:0005886">
    <property type="term" value="C:plasma membrane"/>
    <property type="evidence" value="ECO:0000318"/>
    <property type="project" value="GO_Central"/>
</dbReference>
<accession>J7FD00</accession>
<dbReference type="PANTHER" id="PTHR19432">
    <property type="entry name" value="SUGAR TRANSPORTER"/>
    <property type="match status" value="1"/>
</dbReference>
<dbReference type="EMBL" id="CM001222">
    <property type="protein sequence ID" value="KEH26077.1"/>
    <property type="molecule type" value="Genomic_DNA"/>
</dbReference>
<evidence type="ECO:0000256" key="6">
    <source>
        <dbReference type="ARBA" id="ARBA00022692"/>
    </source>
</evidence>
<reference evidence="13" key="6">
    <citation type="submission" date="2019-10" db="EMBL/GenBank/DDBJ databases">
        <authorList>
            <person name="Wang J.X."/>
        </authorList>
    </citation>
    <scope>NUCLEOTIDE SEQUENCE</scope>
    <source>
        <strain evidence="13">Medtr6g043880.1</strain>
    </source>
</reference>
<dbReference type="EMBL" id="MN623094">
    <property type="protein sequence ID" value="QMS54612.1"/>
    <property type="molecule type" value="mRNA"/>
</dbReference>
<dbReference type="Gramene" id="rna35747">
    <property type="protein sequence ID" value="RHN51323.1"/>
    <property type="gene ID" value="gene35747"/>
</dbReference>
<dbReference type="AlphaFoldDB" id="J7FD00"/>
<comment type="similarity">
    <text evidence="3">Belongs to the glycoside-pentoside-hexuronide (GPH) cation symporter transporter (TC 2.A.2.4) family.</text>
</comment>
<keyword evidence="7" id="KW-0769">Symport</keyword>
<keyword evidence="9 10" id="KW-0472">Membrane</keyword>
<feature type="transmembrane region" description="Helical" evidence="10">
    <location>
        <begin position="104"/>
        <end position="122"/>
    </location>
</feature>
<reference evidence="11" key="2">
    <citation type="journal article" date="2012" name="Mol. Plant">
        <title>The Medicago truncatula Sucrose Transporter Family: Characterization and Implication of Key Members in Carbon Partitioning towards Arbuscular Mycorrhizal Fungi.</title>
        <authorList>
            <person name="Doidy J."/>
            <person name="van Tuinen D."/>
            <person name="Lamotte O."/>
            <person name="Corneillat M."/>
            <person name="Alcaraz G."/>
            <person name="Wipf D."/>
        </authorList>
    </citation>
    <scope>NUCLEOTIDE SEQUENCE</scope>
</reference>
<dbReference type="Pfam" id="PF13347">
    <property type="entry name" value="MFS_2"/>
    <property type="match status" value="1"/>
</dbReference>
<feature type="transmembrane region" description="Helical" evidence="10">
    <location>
        <begin position="359"/>
        <end position="381"/>
    </location>
</feature>
<name>J7FD00_MEDTR</name>
<keyword evidence="8 10" id="KW-1133">Transmembrane helix</keyword>
<feature type="transmembrane region" description="Helical" evidence="10">
    <location>
        <begin position="436"/>
        <end position="457"/>
    </location>
</feature>
<evidence type="ECO:0000313" key="16">
    <source>
        <dbReference type="Proteomes" id="UP000002051"/>
    </source>
</evidence>
<evidence type="ECO:0000313" key="15">
    <source>
        <dbReference type="EnsemblPlants" id="KEH26077"/>
    </source>
</evidence>
<dbReference type="Gene3D" id="1.20.1250.20">
    <property type="entry name" value="MFS general substrate transporter like domains"/>
    <property type="match status" value="1"/>
</dbReference>
<dbReference type="OrthoDB" id="28755at2759"/>
<dbReference type="PANTHER" id="PTHR19432:SF89">
    <property type="entry name" value="SUCROSE_H+ SYMPORTER, PLANT, MAJOR FACILITATOR SUPERFAMILY DOMAIN-CONTAINING PROTEIN-RELATED"/>
    <property type="match status" value="1"/>
</dbReference>
<comment type="subcellular location">
    <subcellularLocation>
        <location evidence="1">Membrane</location>
        <topology evidence="1">Multi-pass membrane protein</topology>
    </subcellularLocation>
</comment>
<feature type="transmembrane region" description="Helical" evidence="10">
    <location>
        <begin position="401"/>
        <end position="424"/>
    </location>
</feature>
<gene>
    <name evidence="15" type="primary">25496314</name>
    <name evidence="12" type="ordered locus">MTR_6g043880</name>
    <name evidence="14" type="ORF">MtrunA17_Chr6g0467341</name>
</gene>
<dbReference type="EMBL" id="JN255790">
    <property type="protein sequence ID" value="AFM28285.1"/>
    <property type="molecule type" value="mRNA"/>
</dbReference>
<feature type="transmembrane region" description="Helical" evidence="10">
    <location>
        <begin position="469"/>
        <end position="490"/>
    </location>
</feature>
<dbReference type="GO" id="GO:0005773">
    <property type="term" value="C:vacuole"/>
    <property type="evidence" value="ECO:0000318"/>
    <property type="project" value="GO_Central"/>
</dbReference>
<keyword evidence="6 10" id="KW-0812">Transmembrane</keyword>
<reference evidence="12 16" key="3">
    <citation type="journal article" date="2014" name="BMC Genomics">
        <title>An improved genome release (version Mt4.0) for the model legume Medicago truncatula.</title>
        <authorList>
            <person name="Tang H."/>
            <person name="Krishnakumar V."/>
            <person name="Bidwell S."/>
            <person name="Rosen B."/>
            <person name="Chan A."/>
            <person name="Zhou S."/>
            <person name="Gentzbittel L."/>
            <person name="Childs K.L."/>
            <person name="Yandell M."/>
            <person name="Gundlach H."/>
            <person name="Mayer K.F."/>
            <person name="Schwartz D.C."/>
            <person name="Town C.D."/>
        </authorList>
    </citation>
    <scope>GENOME REANNOTATION</scope>
    <source>
        <strain evidence="12">A17</strain>
        <strain evidence="15 16">cv. Jemalong A17</strain>
    </source>
</reference>
<dbReference type="EMBL" id="PSQE01000006">
    <property type="protein sequence ID" value="RHN51323.1"/>
    <property type="molecule type" value="Genomic_DNA"/>
</dbReference>
<evidence type="ECO:0000313" key="14">
    <source>
        <dbReference type="EMBL" id="RHN51323.1"/>
    </source>
</evidence>
<dbReference type="EnsemblPlants" id="KEH26077">
    <property type="protein sequence ID" value="KEH26077"/>
    <property type="gene ID" value="MTR_6g043880"/>
</dbReference>
<proteinExistence type="evidence at transcript level"/>
<keyword evidence="4" id="KW-0813">Transport</keyword>
<evidence type="ECO:0000256" key="2">
    <source>
        <dbReference type="ARBA" id="ARBA00004914"/>
    </source>
</evidence>
<dbReference type="NCBIfam" id="TIGR01301">
    <property type="entry name" value="GPH_sucrose"/>
    <property type="match status" value="1"/>
</dbReference>
<dbReference type="Proteomes" id="UP000265566">
    <property type="component" value="Chromosome 6"/>
</dbReference>